<dbReference type="Pfam" id="PF00089">
    <property type="entry name" value="Trypsin"/>
    <property type="match status" value="1"/>
</dbReference>
<dbReference type="InterPro" id="IPR050430">
    <property type="entry name" value="Peptidase_S1"/>
</dbReference>
<keyword evidence="4" id="KW-1133">Transmembrane helix</keyword>
<dbReference type="PRINTS" id="PR00722">
    <property type="entry name" value="CHYMOTRYPSIN"/>
</dbReference>
<protein>
    <submittedName>
        <fullName evidence="7">Protease</fullName>
    </submittedName>
</protein>
<comment type="similarity">
    <text evidence="1">Belongs to the peptidase S1 family.</text>
</comment>
<dbReference type="PROSITE" id="PS00135">
    <property type="entry name" value="TRYPSIN_SER"/>
    <property type="match status" value="1"/>
</dbReference>
<keyword evidence="7" id="KW-0645">Protease</keyword>
<evidence type="ECO:0000313" key="7">
    <source>
        <dbReference type="EMBL" id="SPW23827.1"/>
    </source>
</evidence>
<name>A0A6H9XL85_9CORY</name>
<evidence type="ECO:0000256" key="1">
    <source>
        <dbReference type="ARBA" id="ARBA00007664"/>
    </source>
</evidence>
<dbReference type="GeneID" id="84573351"/>
<keyword evidence="5" id="KW-0732">Signal</keyword>
<dbReference type="AlphaFoldDB" id="A0A6H9XL85"/>
<dbReference type="Proteomes" id="UP000249886">
    <property type="component" value="Unassembled WGS sequence"/>
</dbReference>
<keyword evidence="7" id="KW-0378">Hydrolase</keyword>
<gene>
    <name evidence="7" type="ORF">NCTC10254_00189</name>
</gene>
<sequence length="355" mass="36098">MKFKKLGAAILATGIIALSATPANALEHGELAPDTPESRTVASLKIGRVGNFGDCTGTLVSDQWVLTARHCLESVNNKGSQVRLGQEVYDVDSWALSPHSDAGLLHLTRKVTSIQPATLAQEEPQVGQVGTLYGWSSSSSMARRGQLPMAKMEVKERLGGAPTGGPTAPTVPTAPAAPTDGESITAPAMPSVDGENAVIPPAAAGGESVAVPGTPAVSADGENVPADAAMMSMASTILDAHSLSGAGMQGGDSGGPFFVNGKLAGLATAGTANGDPDLPSPSAAITTLAGTVDWVNDVTSGRDTKSVLTAENTPLPPKTEQTSSENMWVYLAIALSGIVLTAAYSYGIAARKRSR</sequence>
<dbReference type="RefSeq" id="WP_005524724.1">
    <property type="nucleotide sequence ID" value="NZ_CAUQUT010000001.1"/>
</dbReference>
<dbReference type="Gene3D" id="2.40.10.10">
    <property type="entry name" value="Trypsin-like serine proteases"/>
    <property type="match status" value="1"/>
</dbReference>
<dbReference type="InterPro" id="IPR001254">
    <property type="entry name" value="Trypsin_dom"/>
</dbReference>
<accession>A0A6H9XL85</accession>
<evidence type="ECO:0000256" key="5">
    <source>
        <dbReference type="SAM" id="SignalP"/>
    </source>
</evidence>
<feature type="signal peptide" evidence="5">
    <location>
        <begin position="1"/>
        <end position="25"/>
    </location>
</feature>
<reference evidence="7 8" key="1">
    <citation type="submission" date="2018-06" db="EMBL/GenBank/DDBJ databases">
        <authorList>
            <consortium name="Pathogen Informatics"/>
            <person name="Doyle S."/>
        </authorList>
    </citation>
    <scope>NUCLEOTIDE SEQUENCE [LARGE SCALE GENOMIC DNA]</scope>
    <source>
        <strain evidence="7 8">NCTC10254</strain>
    </source>
</reference>
<evidence type="ECO:0000259" key="6">
    <source>
        <dbReference type="PROSITE" id="PS50240"/>
    </source>
</evidence>
<dbReference type="InterPro" id="IPR001314">
    <property type="entry name" value="Peptidase_S1A"/>
</dbReference>
<evidence type="ECO:0000313" key="8">
    <source>
        <dbReference type="Proteomes" id="UP000249886"/>
    </source>
</evidence>
<dbReference type="InterPro" id="IPR033116">
    <property type="entry name" value="TRYPSIN_SER"/>
</dbReference>
<dbReference type="PANTHER" id="PTHR24276">
    <property type="entry name" value="POLYSERASE-RELATED"/>
    <property type="match status" value="1"/>
</dbReference>
<dbReference type="PROSITE" id="PS50240">
    <property type="entry name" value="TRYPSIN_DOM"/>
    <property type="match status" value="1"/>
</dbReference>
<dbReference type="GO" id="GO:0004252">
    <property type="term" value="F:serine-type endopeptidase activity"/>
    <property type="evidence" value="ECO:0007669"/>
    <property type="project" value="InterPro"/>
</dbReference>
<feature type="domain" description="Peptidase S1" evidence="6">
    <location>
        <begin position="55"/>
        <end position="300"/>
    </location>
</feature>
<dbReference type="PANTHER" id="PTHR24276:SF98">
    <property type="entry name" value="FI18310P1-RELATED"/>
    <property type="match status" value="1"/>
</dbReference>
<feature type="chain" id="PRO_5043215319" evidence="5">
    <location>
        <begin position="26"/>
        <end position="355"/>
    </location>
</feature>
<evidence type="ECO:0000256" key="3">
    <source>
        <dbReference type="SAM" id="MobiDB-lite"/>
    </source>
</evidence>
<keyword evidence="4" id="KW-0812">Transmembrane</keyword>
<organism evidence="7 8">
    <name type="scientific">Corynebacterium matruchotii</name>
    <dbReference type="NCBI Taxonomy" id="43768"/>
    <lineage>
        <taxon>Bacteria</taxon>
        <taxon>Bacillati</taxon>
        <taxon>Actinomycetota</taxon>
        <taxon>Actinomycetes</taxon>
        <taxon>Mycobacteriales</taxon>
        <taxon>Corynebacteriaceae</taxon>
        <taxon>Corynebacterium</taxon>
    </lineage>
</organism>
<evidence type="ECO:0000256" key="4">
    <source>
        <dbReference type="SAM" id="Phobius"/>
    </source>
</evidence>
<dbReference type="EMBL" id="UARK01000001">
    <property type="protein sequence ID" value="SPW23827.1"/>
    <property type="molecule type" value="Genomic_DNA"/>
</dbReference>
<feature type="compositionally biased region" description="Low complexity" evidence="3">
    <location>
        <begin position="164"/>
        <end position="181"/>
    </location>
</feature>
<dbReference type="SUPFAM" id="SSF50494">
    <property type="entry name" value="Trypsin-like serine proteases"/>
    <property type="match status" value="1"/>
</dbReference>
<dbReference type="InterPro" id="IPR009003">
    <property type="entry name" value="Peptidase_S1_PA"/>
</dbReference>
<proteinExistence type="inferred from homology"/>
<evidence type="ECO:0000256" key="2">
    <source>
        <dbReference type="ARBA" id="ARBA00023157"/>
    </source>
</evidence>
<keyword evidence="2" id="KW-1015">Disulfide bond</keyword>
<keyword evidence="4" id="KW-0472">Membrane</keyword>
<dbReference type="InterPro" id="IPR043504">
    <property type="entry name" value="Peptidase_S1_PA_chymotrypsin"/>
</dbReference>
<feature type="region of interest" description="Disordered" evidence="3">
    <location>
        <begin position="158"/>
        <end position="184"/>
    </location>
</feature>
<dbReference type="SMART" id="SM00020">
    <property type="entry name" value="Tryp_SPc"/>
    <property type="match status" value="1"/>
</dbReference>
<comment type="caution">
    <text evidence="7">The sequence shown here is derived from an EMBL/GenBank/DDBJ whole genome shotgun (WGS) entry which is preliminary data.</text>
</comment>
<dbReference type="GO" id="GO:0006508">
    <property type="term" value="P:proteolysis"/>
    <property type="evidence" value="ECO:0007669"/>
    <property type="project" value="UniProtKB-KW"/>
</dbReference>
<feature type="transmembrane region" description="Helical" evidence="4">
    <location>
        <begin position="327"/>
        <end position="349"/>
    </location>
</feature>